<name>A0A368JEJ4_9BACT</name>
<organism evidence="2 3">
    <name type="scientific">Larkinella punicea</name>
    <dbReference type="NCBI Taxonomy" id="2315727"/>
    <lineage>
        <taxon>Bacteria</taxon>
        <taxon>Pseudomonadati</taxon>
        <taxon>Bacteroidota</taxon>
        <taxon>Cytophagia</taxon>
        <taxon>Cytophagales</taxon>
        <taxon>Spirosomataceae</taxon>
        <taxon>Larkinella</taxon>
    </lineage>
</organism>
<dbReference type="PANTHER" id="PTHR42899:SF1">
    <property type="entry name" value="SPERMATOGENESIS-ASSOCIATED PROTEIN 20"/>
    <property type="match status" value="1"/>
</dbReference>
<accession>A0A368JEJ4</accession>
<dbReference type="InterPro" id="IPR004879">
    <property type="entry name" value="Ssp411-like_TRX"/>
</dbReference>
<dbReference type="PIRSF" id="PIRSF006402">
    <property type="entry name" value="UCP006402_thioredoxin"/>
    <property type="match status" value="1"/>
</dbReference>
<dbReference type="Gene3D" id="3.40.30.10">
    <property type="entry name" value="Glutaredoxin"/>
    <property type="match status" value="1"/>
</dbReference>
<dbReference type="OrthoDB" id="9762614at2"/>
<gene>
    <name evidence="2" type="ORF">DUE52_30880</name>
</gene>
<dbReference type="InterPro" id="IPR012341">
    <property type="entry name" value="6hp_glycosidase-like_sf"/>
</dbReference>
<evidence type="ECO:0000259" key="1">
    <source>
        <dbReference type="Pfam" id="PF03190"/>
    </source>
</evidence>
<dbReference type="Pfam" id="PF03190">
    <property type="entry name" value="Thioredox_DsbH"/>
    <property type="match status" value="1"/>
</dbReference>
<keyword evidence="3" id="KW-1185">Reference proteome</keyword>
<dbReference type="AlphaFoldDB" id="A0A368JEJ4"/>
<feature type="domain" description="Spermatogenesis-associated protein 20-like TRX" evidence="1">
    <location>
        <begin position="1"/>
        <end position="156"/>
    </location>
</feature>
<dbReference type="RefSeq" id="WP_114410004.1">
    <property type="nucleotide sequence ID" value="NZ_QOWE01000038.1"/>
</dbReference>
<dbReference type="SUPFAM" id="SSF52833">
    <property type="entry name" value="Thioredoxin-like"/>
    <property type="match status" value="1"/>
</dbReference>
<dbReference type="InterPro" id="IPR024705">
    <property type="entry name" value="Ssp411"/>
</dbReference>
<reference evidence="2 3" key="1">
    <citation type="submission" date="2018-07" db="EMBL/GenBank/DDBJ databases">
        <title>Genome analysis of Larkinella rosea.</title>
        <authorList>
            <person name="Zhou Z."/>
            <person name="Wang G."/>
        </authorList>
    </citation>
    <scope>NUCLEOTIDE SEQUENCE [LARGE SCALE GENOMIC DNA]</scope>
    <source>
        <strain evidence="3">zzj9</strain>
    </source>
</reference>
<sequence>MNRLAQESSPYLLQHAHNPVDWFPWGPEALQKAQQENKPILVSIGYSACHWCHVMERESFENESVAAVMNEHFVCIKVDREERPDVDAIYMDAVQAMGVQGGWPLNVFLMPDAKPFYGLTYLPARQWVNLLTSVRSAFAEHPDQLAESAEGFAKQLNMSVTEQYYLTDAAPAFTRELLEAMYQKLAASFDSVKGGPRRAPKFPMPSIYGFLLRYYHITKNEEALNHIRRTLDFMALGGIYDQIGGGFSRYSVDDQWFAPHFEKMLYDNGQLVTLYSEAYSLTQSPLYRQTVFQTIDFLQRELTSPEGGFYSALDADSEGVEGKFYTWTTAELQTILEDDFRWFSELYHISPDGNWEEHAGVGRNILHRVVLDEDFARMQGWSQAELADKLSVAHQKLMAVRDQRVRPGLDDKILCSWNGLMLKGLVTAYRVFGEASFLDLAERNAQFVQEKLTHPETGQLWHSYKSGVREQDGVATITAYLEDYAAVIDGFLALYQATFKEEYLLQADRLTRYTLDYFWDEEDHLFFFTDQVGEPLIARKKEVFDNVIPASNSMMAHNLHALSLLLERAVDGAPAYTDLLTAMLGRVQPLLQQNADYLTHWAALYAMRVQPTAELAIVGPDAEQFRREIDQRFYPNKILAGTRTESDLPLLENRTTVNGKTAIYVCYNRACQLPVTSVEAAFSSLENE</sequence>
<protein>
    <submittedName>
        <fullName evidence="2">Thioredoxin domain-containing protein</fullName>
    </submittedName>
</protein>
<dbReference type="InterPro" id="IPR036249">
    <property type="entry name" value="Thioredoxin-like_sf"/>
</dbReference>
<proteinExistence type="predicted"/>
<dbReference type="PANTHER" id="PTHR42899">
    <property type="entry name" value="SPERMATOGENESIS-ASSOCIATED PROTEIN 20"/>
    <property type="match status" value="1"/>
</dbReference>
<dbReference type="InterPro" id="IPR008928">
    <property type="entry name" value="6-hairpin_glycosidase_sf"/>
</dbReference>
<dbReference type="GO" id="GO:0005975">
    <property type="term" value="P:carbohydrate metabolic process"/>
    <property type="evidence" value="ECO:0007669"/>
    <property type="project" value="InterPro"/>
</dbReference>
<dbReference type="EMBL" id="QOWE01000038">
    <property type="protein sequence ID" value="RCR65675.1"/>
    <property type="molecule type" value="Genomic_DNA"/>
</dbReference>
<evidence type="ECO:0000313" key="2">
    <source>
        <dbReference type="EMBL" id="RCR65675.1"/>
    </source>
</evidence>
<comment type="caution">
    <text evidence="2">The sequence shown here is derived from an EMBL/GenBank/DDBJ whole genome shotgun (WGS) entry which is preliminary data.</text>
</comment>
<dbReference type="CDD" id="cd02955">
    <property type="entry name" value="SSP411"/>
    <property type="match status" value="1"/>
</dbReference>
<dbReference type="Proteomes" id="UP000253383">
    <property type="component" value="Unassembled WGS sequence"/>
</dbReference>
<dbReference type="Gene3D" id="1.50.10.10">
    <property type="match status" value="2"/>
</dbReference>
<dbReference type="SUPFAM" id="SSF48208">
    <property type="entry name" value="Six-hairpin glycosidases"/>
    <property type="match status" value="1"/>
</dbReference>
<evidence type="ECO:0000313" key="3">
    <source>
        <dbReference type="Proteomes" id="UP000253383"/>
    </source>
</evidence>